<dbReference type="AlphaFoldDB" id="A0A4R2H2Q8"/>
<dbReference type="SMART" id="SM00347">
    <property type="entry name" value="HTH_MARR"/>
    <property type="match status" value="1"/>
</dbReference>
<organism evidence="2 3">
    <name type="scientific">Kribbella steppae</name>
    <dbReference type="NCBI Taxonomy" id="2512223"/>
    <lineage>
        <taxon>Bacteria</taxon>
        <taxon>Bacillati</taxon>
        <taxon>Actinomycetota</taxon>
        <taxon>Actinomycetes</taxon>
        <taxon>Propionibacteriales</taxon>
        <taxon>Kribbellaceae</taxon>
        <taxon>Kribbella</taxon>
    </lineage>
</organism>
<evidence type="ECO:0000313" key="2">
    <source>
        <dbReference type="EMBL" id="TCO17625.1"/>
    </source>
</evidence>
<evidence type="ECO:0000259" key="1">
    <source>
        <dbReference type="PROSITE" id="PS50995"/>
    </source>
</evidence>
<dbReference type="InterPro" id="IPR039422">
    <property type="entry name" value="MarR/SlyA-like"/>
</dbReference>
<dbReference type="InterPro" id="IPR036390">
    <property type="entry name" value="WH_DNA-bd_sf"/>
</dbReference>
<name>A0A4R2H2Q8_9ACTN</name>
<dbReference type="PROSITE" id="PS50995">
    <property type="entry name" value="HTH_MARR_2"/>
    <property type="match status" value="1"/>
</dbReference>
<dbReference type="EMBL" id="SLWN01000017">
    <property type="protein sequence ID" value="TCO17625.1"/>
    <property type="molecule type" value="Genomic_DNA"/>
</dbReference>
<accession>A0A4R2H2Q8</accession>
<comment type="caution">
    <text evidence="2">The sequence shown here is derived from an EMBL/GenBank/DDBJ whole genome shotgun (WGS) entry which is preliminary data.</text>
</comment>
<dbReference type="PANTHER" id="PTHR33164:SF95">
    <property type="entry name" value="TRANSCRIPTIONAL REGULATOR"/>
    <property type="match status" value="1"/>
</dbReference>
<dbReference type="RefSeq" id="WP_132214397.1">
    <property type="nucleotide sequence ID" value="NZ_SLWN01000017.1"/>
</dbReference>
<dbReference type="SUPFAM" id="SSF46785">
    <property type="entry name" value="Winged helix' DNA-binding domain"/>
    <property type="match status" value="1"/>
</dbReference>
<dbReference type="InterPro" id="IPR036388">
    <property type="entry name" value="WH-like_DNA-bd_sf"/>
</dbReference>
<dbReference type="InterPro" id="IPR000835">
    <property type="entry name" value="HTH_MarR-typ"/>
</dbReference>
<dbReference type="GO" id="GO:0006950">
    <property type="term" value="P:response to stress"/>
    <property type="evidence" value="ECO:0007669"/>
    <property type="project" value="TreeGrafter"/>
</dbReference>
<protein>
    <submittedName>
        <fullName evidence="2">DNA-binding MarR family transcriptional regulator</fullName>
    </submittedName>
</protein>
<dbReference type="PRINTS" id="PR00598">
    <property type="entry name" value="HTHMARR"/>
</dbReference>
<keyword evidence="2" id="KW-0238">DNA-binding</keyword>
<dbReference type="GO" id="GO:0003677">
    <property type="term" value="F:DNA binding"/>
    <property type="evidence" value="ECO:0007669"/>
    <property type="project" value="UniProtKB-KW"/>
</dbReference>
<dbReference type="Proteomes" id="UP000294508">
    <property type="component" value="Unassembled WGS sequence"/>
</dbReference>
<gene>
    <name evidence="2" type="ORF">EV652_11778</name>
</gene>
<reference evidence="2 3" key="1">
    <citation type="journal article" date="2015" name="Stand. Genomic Sci.">
        <title>Genomic Encyclopedia of Bacterial and Archaeal Type Strains, Phase III: the genomes of soil and plant-associated and newly described type strains.</title>
        <authorList>
            <person name="Whitman W.B."/>
            <person name="Woyke T."/>
            <person name="Klenk H.P."/>
            <person name="Zhou Y."/>
            <person name="Lilburn T.G."/>
            <person name="Beck B.J."/>
            <person name="De Vos P."/>
            <person name="Vandamme P."/>
            <person name="Eisen J.A."/>
            <person name="Garrity G."/>
            <person name="Hugenholtz P."/>
            <person name="Kyrpides N.C."/>
        </authorList>
    </citation>
    <scope>NUCLEOTIDE SEQUENCE [LARGE SCALE GENOMIC DNA]</scope>
    <source>
        <strain evidence="2 3">VKM Ac-2572</strain>
    </source>
</reference>
<dbReference type="GO" id="GO:0003700">
    <property type="term" value="F:DNA-binding transcription factor activity"/>
    <property type="evidence" value="ECO:0007669"/>
    <property type="project" value="InterPro"/>
</dbReference>
<dbReference type="OrthoDB" id="4826718at2"/>
<sequence>MDEQTPSVLLQTPSWLLTQSAAHAGRIIGEAFAAGGARMYHFRLLATLVEFGPASQAALGRHTGIDRSDVVAALNELAADGYVDRTPDPEDGRRNIITLTASGRRQHKRLAALVAQAQDEIFAPLTPADRARLITLLGRLLAHHQTGS</sequence>
<proteinExistence type="predicted"/>
<keyword evidence="3" id="KW-1185">Reference proteome</keyword>
<dbReference type="Gene3D" id="1.10.10.10">
    <property type="entry name" value="Winged helix-like DNA-binding domain superfamily/Winged helix DNA-binding domain"/>
    <property type="match status" value="1"/>
</dbReference>
<evidence type="ECO:0000313" key="3">
    <source>
        <dbReference type="Proteomes" id="UP000294508"/>
    </source>
</evidence>
<dbReference type="PANTHER" id="PTHR33164">
    <property type="entry name" value="TRANSCRIPTIONAL REGULATOR, MARR FAMILY"/>
    <property type="match status" value="1"/>
</dbReference>
<feature type="domain" description="HTH marR-type" evidence="1">
    <location>
        <begin position="1"/>
        <end position="142"/>
    </location>
</feature>
<dbReference type="Pfam" id="PF12802">
    <property type="entry name" value="MarR_2"/>
    <property type="match status" value="1"/>
</dbReference>